<sequence>MSEIVSDQLEPGQAAHEFVAAVDRVGYALCRQIQYGEHLHFIIHGDHVAQNSPVTLFLILIAGEGFIADIGPCPFVNESQADGFALEIAGVHITQPT</sequence>
<evidence type="ECO:0000313" key="1">
    <source>
        <dbReference type="EMBL" id="OIQ66484.1"/>
    </source>
</evidence>
<gene>
    <name evidence="1" type="ORF">GALL_519430</name>
</gene>
<proteinExistence type="predicted"/>
<organism evidence="1">
    <name type="scientific">mine drainage metagenome</name>
    <dbReference type="NCBI Taxonomy" id="410659"/>
    <lineage>
        <taxon>unclassified sequences</taxon>
        <taxon>metagenomes</taxon>
        <taxon>ecological metagenomes</taxon>
    </lineage>
</organism>
<comment type="caution">
    <text evidence="1">The sequence shown here is derived from an EMBL/GenBank/DDBJ whole genome shotgun (WGS) entry which is preliminary data.</text>
</comment>
<accession>A0A1J5PG09</accession>
<name>A0A1J5PG09_9ZZZZ</name>
<protein>
    <submittedName>
        <fullName evidence="1">Uncharacterized protein</fullName>
    </submittedName>
</protein>
<reference evidence="1" key="1">
    <citation type="submission" date="2016-10" db="EMBL/GenBank/DDBJ databases">
        <title>Sequence of Gallionella enrichment culture.</title>
        <authorList>
            <person name="Poehlein A."/>
            <person name="Muehling M."/>
            <person name="Daniel R."/>
        </authorList>
    </citation>
    <scope>NUCLEOTIDE SEQUENCE</scope>
</reference>
<dbReference type="EMBL" id="MLJW01006567">
    <property type="protein sequence ID" value="OIQ66484.1"/>
    <property type="molecule type" value="Genomic_DNA"/>
</dbReference>
<dbReference type="AlphaFoldDB" id="A0A1J5PG09"/>